<dbReference type="EMBL" id="CAXDID020000114">
    <property type="protein sequence ID" value="CAL6030243.1"/>
    <property type="molecule type" value="Genomic_DNA"/>
</dbReference>
<name>A0ABP1J4W4_9EUKA</name>
<organism evidence="1 2">
    <name type="scientific">Hexamita inflata</name>
    <dbReference type="NCBI Taxonomy" id="28002"/>
    <lineage>
        <taxon>Eukaryota</taxon>
        <taxon>Metamonada</taxon>
        <taxon>Diplomonadida</taxon>
        <taxon>Hexamitidae</taxon>
        <taxon>Hexamitinae</taxon>
        <taxon>Hexamita</taxon>
    </lineage>
</organism>
<dbReference type="InterPro" id="IPR001611">
    <property type="entry name" value="Leu-rich_rpt"/>
</dbReference>
<evidence type="ECO:0000313" key="1">
    <source>
        <dbReference type="EMBL" id="CAL6030243.1"/>
    </source>
</evidence>
<gene>
    <name evidence="1" type="ORF">HINF_LOCUS33120</name>
</gene>
<keyword evidence="2" id="KW-1185">Reference proteome</keyword>
<reference evidence="1 2" key="1">
    <citation type="submission" date="2024-07" db="EMBL/GenBank/DDBJ databases">
        <authorList>
            <person name="Akdeniz Z."/>
        </authorList>
    </citation>
    <scope>NUCLEOTIDE SEQUENCE [LARGE SCALE GENOMIC DNA]</scope>
</reference>
<comment type="caution">
    <text evidence="1">The sequence shown here is derived from an EMBL/GenBank/DDBJ whole genome shotgun (WGS) entry which is preliminary data.</text>
</comment>
<evidence type="ECO:0000313" key="2">
    <source>
        <dbReference type="Proteomes" id="UP001642409"/>
    </source>
</evidence>
<dbReference type="PROSITE" id="PS51450">
    <property type="entry name" value="LRR"/>
    <property type="match status" value="1"/>
</dbReference>
<proteinExistence type="predicted"/>
<accession>A0ABP1J4W4</accession>
<dbReference type="Proteomes" id="UP001642409">
    <property type="component" value="Unassembled WGS sequence"/>
</dbReference>
<sequence>MECQLYDDIDEGLSFRLIQRVSACIETKQLISAIYLQYCIVNNLIQLDISENEIDDLERLQEFKQLQILDLLWCPSQL</sequence>
<protein>
    <submittedName>
        <fullName evidence="1">Leucine-rich_repeat</fullName>
    </submittedName>
</protein>